<reference evidence="2 3" key="1">
    <citation type="submission" date="2024-04" db="EMBL/GenBank/DDBJ databases">
        <title>genome sequences of Mucor flavus KT1a and Helicostylum pulchrum KT1b strains isolation_sourced from the surface of a dry-aged beef.</title>
        <authorList>
            <person name="Toyotome T."/>
            <person name="Hosono M."/>
            <person name="Torimaru M."/>
            <person name="Fukuda K."/>
            <person name="Mikami N."/>
        </authorList>
    </citation>
    <scope>NUCLEOTIDE SEQUENCE [LARGE SCALE GENOMIC DNA]</scope>
    <source>
        <strain evidence="2 3">KT1b</strain>
    </source>
</reference>
<dbReference type="InterPro" id="IPR036397">
    <property type="entry name" value="RNaseH_sf"/>
</dbReference>
<gene>
    <name evidence="2" type="ORF">HPULCUR_008499</name>
</gene>
<evidence type="ECO:0000313" key="3">
    <source>
        <dbReference type="Proteomes" id="UP001476247"/>
    </source>
</evidence>
<dbReference type="EMBL" id="BAABUJ010000026">
    <property type="protein sequence ID" value="GAA5803024.1"/>
    <property type="molecule type" value="Genomic_DNA"/>
</dbReference>
<evidence type="ECO:0000313" key="2">
    <source>
        <dbReference type="EMBL" id="GAA5803024.1"/>
    </source>
</evidence>
<dbReference type="Gene3D" id="3.30.420.10">
    <property type="entry name" value="Ribonuclease H-like superfamily/Ribonuclease H"/>
    <property type="match status" value="1"/>
</dbReference>
<evidence type="ECO:0000259" key="1">
    <source>
        <dbReference type="Pfam" id="PF13358"/>
    </source>
</evidence>
<dbReference type="Pfam" id="PF13358">
    <property type="entry name" value="DDE_3"/>
    <property type="match status" value="1"/>
</dbReference>
<proteinExistence type="predicted"/>
<accession>A0ABP9Y7S8</accession>
<keyword evidence="3" id="KW-1185">Reference proteome</keyword>
<organism evidence="2 3">
    <name type="scientific">Helicostylum pulchrum</name>
    <dbReference type="NCBI Taxonomy" id="562976"/>
    <lineage>
        <taxon>Eukaryota</taxon>
        <taxon>Fungi</taxon>
        <taxon>Fungi incertae sedis</taxon>
        <taxon>Mucoromycota</taxon>
        <taxon>Mucoromycotina</taxon>
        <taxon>Mucoromycetes</taxon>
        <taxon>Mucorales</taxon>
        <taxon>Mucorineae</taxon>
        <taxon>Mucoraceae</taxon>
        <taxon>Helicostylum</taxon>
    </lineage>
</organism>
<protein>
    <recommendedName>
        <fullName evidence="1">Tc1-like transposase DDE domain-containing protein</fullName>
    </recommendedName>
</protein>
<feature type="domain" description="Tc1-like transposase DDE" evidence="1">
    <location>
        <begin position="11"/>
        <end position="84"/>
    </location>
</feature>
<dbReference type="PANTHER" id="PTHR46564">
    <property type="entry name" value="TRANSPOSASE"/>
    <property type="match status" value="1"/>
</dbReference>
<dbReference type="InterPro" id="IPR038717">
    <property type="entry name" value="Tc1-like_DDE_dom"/>
</dbReference>
<sequence>MGATLQGIALKKFPEMRNFYIVMDNAPIHIPQDITNLIETRDYRAIYLPPYSPELNTIEDFWSVVKVKSKIQSSEVYFKKTEDLKTRFSEASESASIKTPHNIAQKFVENFQKCFDKEPL</sequence>
<dbReference type="Proteomes" id="UP001476247">
    <property type="component" value="Unassembled WGS sequence"/>
</dbReference>
<dbReference type="PANTHER" id="PTHR46564:SF1">
    <property type="entry name" value="TRANSPOSASE"/>
    <property type="match status" value="1"/>
</dbReference>
<name>A0ABP9Y7S8_9FUNG</name>
<comment type="caution">
    <text evidence="2">The sequence shown here is derived from an EMBL/GenBank/DDBJ whole genome shotgun (WGS) entry which is preliminary data.</text>
</comment>